<dbReference type="Gene3D" id="1.10.340.70">
    <property type="match status" value="1"/>
</dbReference>
<organism evidence="7 8">
    <name type="scientific">Candolleomyces aberdarensis</name>
    <dbReference type="NCBI Taxonomy" id="2316362"/>
    <lineage>
        <taxon>Eukaryota</taxon>
        <taxon>Fungi</taxon>
        <taxon>Dikarya</taxon>
        <taxon>Basidiomycota</taxon>
        <taxon>Agaricomycotina</taxon>
        <taxon>Agaricomycetes</taxon>
        <taxon>Agaricomycetidae</taxon>
        <taxon>Agaricales</taxon>
        <taxon>Agaricineae</taxon>
        <taxon>Psathyrellaceae</taxon>
        <taxon>Candolleomyces</taxon>
    </lineage>
</organism>
<dbReference type="SUPFAM" id="SSF53098">
    <property type="entry name" value="Ribonuclease H-like"/>
    <property type="match status" value="1"/>
</dbReference>
<dbReference type="OrthoDB" id="3341476at2759"/>
<sequence length="903" mass="104592">MSSSPPTLEDDIAEPKDPPIDPPISYLPPKYMPWADSVFSPTAVDDLPPHRPYDCAIEIEEGKSPPFGPMYRLTQDEHKALGEYLDANLKKGFIRRSTSPAASPILFVRKKTGDLRLCVDYRGLNAITKKNRYPLPHIDDLLDRTQGCKFFTVIDLKNAFNLIRICEGDEWKTAFRTPLGLYEYLVMPFGLSNAPSVFQAFIQDTLRDFLGVFCVVYLDDILIFSRTQEEHDEQVKLILNRLKNARLYANPQKCEFDKSEVEYLGYIIGADGIKMNPKKLATISEWPTPHSSHDVQVFLGFCNFYRRFVDHYADIALPLHALTHKNTSFLWSDTERNAFEKLKRVFTSDPVLRHYDPSKPSTLVTDASDFALSGILQQPDDAGHLHPVAFHSRKFSPAEIHYDAHDKELLAIIDSFRDMRAWLMGTTHTIAVACDHRNLEYFMKSQPLNRRQSRWSMFLTEFDFQLDWIPGTQNPADGPSRRPDFVPKRGDDVLNVTRKALITPYHLSRLYPNLTSEISPPRSISALTTLSIDNSELLKRFQDAYHADTKWREAILRGDSDFTAQDNMVFHKGRVFVPKPLRAEILYQRHDCVLSGHPGRTLTVKNVMRDYSWPRIYTYVRRYVAACDTCNRIKIPRHKPYGLLKPLEIPERPWKSISMDFIVKLPKSHNYDSIWVVCDRLTRAAHFVPCVEDMSAQDLAWLFIDRIFRYHGLPDSIVSDRGSVFISNFWKALTSRLDIKARHSTAYHPRTDGLTERTNQSLETYLRAYCSYQQDDWVDYLPLAEFVFNNNENSSTKQSPFFANYGFHPTFSPKLSDTSSVPAAEDLSNRLQQIHQELKAELQYAQEQQQKYFNQHVLPSPKYQPDQLVWLLRRNIRTTRPSLKLDHRRLGPYPIIREVVYYT</sequence>
<evidence type="ECO:0000256" key="1">
    <source>
        <dbReference type="ARBA" id="ARBA00022884"/>
    </source>
</evidence>
<keyword evidence="8" id="KW-1185">Reference proteome</keyword>
<proteinExistence type="predicted"/>
<dbReference type="InterPro" id="IPR012337">
    <property type="entry name" value="RNaseH-like_sf"/>
</dbReference>
<dbReference type="Pfam" id="PF00078">
    <property type="entry name" value="RVT_1"/>
    <property type="match status" value="1"/>
</dbReference>
<dbReference type="CDD" id="cd09274">
    <property type="entry name" value="RNase_HI_RT_Ty3"/>
    <property type="match status" value="1"/>
</dbReference>
<dbReference type="InterPro" id="IPR000477">
    <property type="entry name" value="RT_dom"/>
</dbReference>
<evidence type="ECO:0000256" key="3">
    <source>
        <dbReference type="SAM" id="Coils"/>
    </source>
</evidence>
<dbReference type="PROSITE" id="PS50878">
    <property type="entry name" value="RT_POL"/>
    <property type="match status" value="1"/>
</dbReference>
<evidence type="ECO:0000313" key="7">
    <source>
        <dbReference type="EMBL" id="RXW13329.1"/>
    </source>
</evidence>
<keyword evidence="3" id="KW-0175">Coiled coil</keyword>
<gene>
    <name evidence="7" type="ORF">EST38_g12526</name>
</gene>
<dbReference type="Gene3D" id="3.30.420.10">
    <property type="entry name" value="Ribonuclease H-like superfamily/Ribonuclease H"/>
    <property type="match status" value="1"/>
</dbReference>
<keyword evidence="1" id="KW-0694">RNA-binding</keyword>
<dbReference type="InterPro" id="IPR036397">
    <property type="entry name" value="RNaseH_sf"/>
</dbReference>
<reference evidence="7 8" key="1">
    <citation type="submission" date="2019-01" db="EMBL/GenBank/DDBJ databases">
        <title>Draft genome sequence of Psathyrella aberdarensis IHI B618.</title>
        <authorList>
            <person name="Buettner E."/>
            <person name="Kellner H."/>
        </authorList>
    </citation>
    <scope>NUCLEOTIDE SEQUENCE [LARGE SCALE GENOMIC DNA]</scope>
    <source>
        <strain evidence="7 8">IHI B618</strain>
    </source>
</reference>
<name>A0A4Q2D2Z7_9AGAR</name>
<dbReference type="GO" id="GO:0015074">
    <property type="term" value="P:DNA integration"/>
    <property type="evidence" value="ECO:0007669"/>
    <property type="project" value="InterPro"/>
</dbReference>
<feature type="domain" description="Integrase catalytic" evidence="6">
    <location>
        <begin position="649"/>
        <end position="808"/>
    </location>
</feature>
<dbReference type="GO" id="GO:0003723">
    <property type="term" value="F:RNA binding"/>
    <property type="evidence" value="ECO:0007669"/>
    <property type="project" value="UniProtKB-KW"/>
</dbReference>
<dbReference type="InterPro" id="IPR043502">
    <property type="entry name" value="DNA/RNA_pol_sf"/>
</dbReference>
<feature type="domain" description="Reverse transcriptase" evidence="5">
    <location>
        <begin position="89"/>
        <end position="268"/>
    </location>
</feature>
<dbReference type="CDD" id="cd01647">
    <property type="entry name" value="RT_LTR"/>
    <property type="match status" value="1"/>
</dbReference>
<evidence type="ECO:0000259" key="6">
    <source>
        <dbReference type="PROSITE" id="PS50994"/>
    </source>
</evidence>
<dbReference type="SUPFAM" id="SSF56672">
    <property type="entry name" value="DNA/RNA polymerases"/>
    <property type="match status" value="1"/>
</dbReference>
<keyword evidence="2" id="KW-0511">Multifunctional enzyme</keyword>
<dbReference type="InterPro" id="IPR001584">
    <property type="entry name" value="Integrase_cat-core"/>
</dbReference>
<dbReference type="PANTHER" id="PTHR37984:SF5">
    <property type="entry name" value="PROTEIN NYNRIN-LIKE"/>
    <property type="match status" value="1"/>
</dbReference>
<dbReference type="GO" id="GO:0003824">
    <property type="term" value="F:catalytic activity"/>
    <property type="evidence" value="ECO:0007669"/>
    <property type="project" value="UniProtKB-KW"/>
</dbReference>
<dbReference type="PROSITE" id="PS50994">
    <property type="entry name" value="INTEGRASE"/>
    <property type="match status" value="1"/>
</dbReference>
<dbReference type="FunFam" id="3.30.70.270:FF:000020">
    <property type="entry name" value="Transposon Tf2-6 polyprotein-like Protein"/>
    <property type="match status" value="1"/>
</dbReference>
<dbReference type="STRING" id="2316362.A0A4Q2D2Z7"/>
<evidence type="ECO:0008006" key="9">
    <source>
        <dbReference type="Google" id="ProtNLM"/>
    </source>
</evidence>
<protein>
    <recommendedName>
        <fullName evidence="9">Reverse transcriptase</fullName>
    </recommendedName>
</protein>
<comment type="caution">
    <text evidence="7">The sequence shown here is derived from an EMBL/GenBank/DDBJ whole genome shotgun (WGS) entry which is preliminary data.</text>
</comment>
<dbReference type="EMBL" id="SDEE01000948">
    <property type="protein sequence ID" value="RXW13329.1"/>
    <property type="molecule type" value="Genomic_DNA"/>
</dbReference>
<evidence type="ECO:0000259" key="5">
    <source>
        <dbReference type="PROSITE" id="PS50878"/>
    </source>
</evidence>
<dbReference type="Pfam" id="PF17921">
    <property type="entry name" value="Integrase_H2C2"/>
    <property type="match status" value="1"/>
</dbReference>
<dbReference type="InterPro" id="IPR041577">
    <property type="entry name" value="RT_RNaseH_2"/>
</dbReference>
<dbReference type="Gene3D" id="3.10.10.10">
    <property type="entry name" value="HIV Type 1 Reverse Transcriptase, subunit A, domain 1"/>
    <property type="match status" value="1"/>
</dbReference>
<dbReference type="PANTHER" id="PTHR37984">
    <property type="entry name" value="PROTEIN CBG26694"/>
    <property type="match status" value="1"/>
</dbReference>
<feature type="region of interest" description="Disordered" evidence="4">
    <location>
        <begin position="1"/>
        <end position="24"/>
    </location>
</feature>
<evidence type="ECO:0000256" key="2">
    <source>
        <dbReference type="ARBA" id="ARBA00023268"/>
    </source>
</evidence>
<dbReference type="InterPro" id="IPR043128">
    <property type="entry name" value="Rev_trsase/Diguanyl_cyclase"/>
</dbReference>
<accession>A0A4Q2D2Z7</accession>
<dbReference type="Gene3D" id="3.30.70.270">
    <property type="match status" value="2"/>
</dbReference>
<evidence type="ECO:0000256" key="4">
    <source>
        <dbReference type="SAM" id="MobiDB-lite"/>
    </source>
</evidence>
<evidence type="ECO:0000313" key="8">
    <source>
        <dbReference type="Proteomes" id="UP000290288"/>
    </source>
</evidence>
<dbReference type="AlphaFoldDB" id="A0A4Q2D2Z7"/>
<dbReference type="InterPro" id="IPR050951">
    <property type="entry name" value="Retrovirus_Pol_polyprotein"/>
</dbReference>
<dbReference type="GO" id="GO:0005634">
    <property type="term" value="C:nucleus"/>
    <property type="evidence" value="ECO:0007669"/>
    <property type="project" value="UniProtKB-ARBA"/>
</dbReference>
<dbReference type="Pfam" id="PF17919">
    <property type="entry name" value="RT_RNaseH_2"/>
    <property type="match status" value="1"/>
</dbReference>
<feature type="coiled-coil region" evidence="3">
    <location>
        <begin position="828"/>
        <end position="855"/>
    </location>
</feature>
<dbReference type="Proteomes" id="UP000290288">
    <property type="component" value="Unassembled WGS sequence"/>
</dbReference>
<dbReference type="FunFam" id="3.30.420.10:FF:000032">
    <property type="entry name" value="Retrovirus-related Pol polyprotein from transposon 297-like Protein"/>
    <property type="match status" value="1"/>
</dbReference>
<dbReference type="InterPro" id="IPR041588">
    <property type="entry name" value="Integrase_H2C2"/>
</dbReference>